<organism evidence="1 2">
    <name type="scientific">Oryza glaberrima</name>
    <name type="common">African rice</name>
    <dbReference type="NCBI Taxonomy" id="4538"/>
    <lineage>
        <taxon>Eukaryota</taxon>
        <taxon>Viridiplantae</taxon>
        <taxon>Streptophyta</taxon>
        <taxon>Embryophyta</taxon>
        <taxon>Tracheophyta</taxon>
        <taxon>Spermatophyta</taxon>
        <taxon>Magnoliopsida</taxon>
        <taxon>Liliopsida</taxon>
        <taxon>Poales</taxon>
        <taxon>Poaceae</taxon>
        <taxon>BOP clade</taxon>
        <taxon>Oryzoideae</taxon>
        <taxon>Oryzeae</taxon>
        <taxon>Oryzinae</taxon>
        <taxon>Oryza</taxon>
    </lineage>
</organism>
<dbReference type="Proteomes" id="UP000007306">
    <property type="component" value="Chromosome 5"/>
</dbReference>
<evidence type="ECO:0000313" key="2">
    <source>
        <dbReference type="Proteomes" id="UP000007306"/>
    </source>
</evidence>
<proteinExistence type="predicted"/>
<reference evidence="1 2" key="2">
    <citation type="submission" date="2018-04" db="EMBL/GenBank/DDBJ databases">
        <title>OglaRS2 (Oryza glaberrima Reference Sequence Version 2).</title>
        <authorList>
            <person name="Zhang J."/>
            <person name="Kudrna D."/>
            <person name="Lee S."/>
            <person name="Talag J."/>
            <person name="Rajasekar S."/>
            <person name="Wing R.A."/>
        </authorList>
    </citation>
    <scope>NUCLEOTIDE SEQUENCE [LARGE SCALE GENOMIC DNA]</scope>
    <source>
        <strain evidence="1 2">cv. IRGC 96717</strain>
    </source>
</reference>
<accession>I1PWI7</accession>
<dbReference type="HOGENOM" id="CLU_2761938_0_0_1"/>
<sequence length="70" mass="7956">MVSFLCLKTLWHAKHLKPETVLLRQANSHSSWGFLPKFLFRISGLHINSVKNAECIIRETHASSIENGVL</sequence>
<dbReference type="EnsemblPlants" id="ORGLA05G0173500.1">
    <property type="protein sequence ID" value="ORGLA05G0173500.1"/>
    <property type="gene ID" value="ORGLA05G0173500"/>
</dbReference>
<dbReference type="Gramene" id="ORGLA05G0173500.1">
    <property type="protein sequence ID" value="ORGLA05G0173500.1"/>
    <property type="gene ID" value="ORGLA05G0173500"/>
</dbReference>
<protein>
    <submittedName>
        <fullName evidence="1">Uncharacterized protein</fullName>
    </submittedName>
</protein>
<keyword evidence="2" id="KW-1185">Reference proteome</keyword>
<evidence type="ECO:0000313" key="1">
    <source>
        <dbReference type="EnsemblPlants" id="ORGLA05G0173500.1"/>
    </source>
</evidence>
<name>I1PWI7_ORYGL</name>
<reference evidence="1" key="1">
    <citation type="submission" date="2015-06" db="UniProtKB">
        <authorList>
            <consortium name="EnsemblPlants"/>
        </authorList>
    </citation>
    <scope>IDENTIFICATION</scope>
</reference>
<dbReference type="AlphaFoldDB" id="I1PWI7"/>